<keyword evidence="7" id="KW-1185">Reference proteome</keyword>
<dbReference type="PANTHER" id="PTHR25462">
    <property type="entry name" value="BONUS, ISOFORM C-RELATED"/>
    <property type="match status" value="1"/>
</dbReference>
<evidence type="ECO:0000256" key="3">
    <source>
        <dbReference type="PROSITE-ProRule" id="PRU00504"/>
    </source>
</evidence>
<dbReference type="OrthoDB" id="6119887at2759"/>
<dbReference type="EMBL" id="CAJPWZ010001796">
    <property type="protein sequence ID" value="CAG2224085.1"/>
    <property type="molecule type" value="Genomic_DNA"/>
</dbReference>
<feature type="domain" description="B box-type" evidence="5">
    <location>
        <begin position="3"/>
        <end position="53"/>
    </location>
</feature>
<dbReference type="SUPFAM" id="SSF57845">
    <property type="entry name" value="B-box zinc-binding domain"/>
    <property type="match status" value="1"/>
</dbReference>
<evidence type="ECO:0000313" key="7">
    <source>
        <dbReference type="Proteomes" id="UP000683360"/>
    </source>
</evidence>
<dbReference type="Proteomes" id="UP000683360">
    <property type="component" value="Unassembled WGS sequence"/>
</dbReference>
<dbReference type="InterPro" id="IPR001258">
    <property type="entry name" value="NHL_repeat"/>
</dbReference>
<feature type="coiled-coil region" evidence="4">
    <location>
        <begin position="118"/>
        <end position="192"/>
    </location>
</feature>
<keyword evidence="4" id="KW-0175">Coiled coil</keyword>
<dbReference type="SMART" id="SM00336">
    <property type="entry name" value="BBOX"/>
    <property type="match status" value="2"/>
</dbReference>
<accession>A0A8S3SR85</accession>
<protein>
    <recommendedName>
        <fullName evidence="5">B box-type domain-containing protein</fullName>
    </recommendedName>
</protein>
<dbReference type="Pfam" id="PF01436">
    <property type="entry name" value="NHL"/>
    <property type="match status" value="1"/>
</dbReference>
<dbReference type="SUPFAM" id="SSF63829">
    <property type="entry name" value="Calcium-dependent phosphotriesterase"/>
    <property type="match status" value="1"/>
</dbReference>
<evidence type="ECO:0000256" key="2">
    <source>
        <dbReference type="PROSITE-ProRule" id="PRU00024"/>
    </source>
</evidence>
<keyword evidence="2" id="KW-0479">Metal-binding</keyword>
<comment type="caution">
    <text evidence="6">The sequence shown here is derived from an EMBL/GenBank/DDBJ whole genome shotgun (WGS) entry which is preliminary data.</text>
</comment>
<dbReference type="PROSITE" id="PS50119">
    <property type="entry name" value="ZF_BBOX"/>
    <property type="match status" value="1"/>
</dbReference>
<feature type="repeat" description="NHL" evidence="3">
    <location>
        <begin position="486"/>
        <end position="516"/>
    </location>
</feature>
<dbReference type="GO" id="GO:0008270">
    <property type="term" value="F:zinc ion binding"/>
    <property type="evidence" value="ECO:0007669"/>
    <property type="project" value="UniProtKB-KW"/>
</dbReference>
<evidence type="ECO:0000259" key="5">
    <source>
        <dbReference type="PROSITE" id="PS50119"/>
    </source>
</evidence>
<keyword evidence="2" id="KW-0862">Zinc</keyword>
<proteinExistence type="predicted"/>
<dbReference type="CDD" id="cd19757">
    <property type="entry name" value="Bbox1"/>
    <property type="match status" value="1"/>
</dbReference>
<dbReference type="AlphaFoldDB" id="A0A8S3SR85"/>
<dbReference type="PANTHER" id="PTHR25462:SF296">
    <property type="entry name" value="MEIOTIC P26, ISOFORM F"/>
    <property type="match status" value="1"/>
</dbReference>
<dbReference type="Gene3D" id="2.120.10.30">
    <property type="entry name" value="TolB, C-terminal domain"/>
    <property type="match status" value="1"/>
</dbReference>
<dbReference type="InterPro" id="IPR047153">
    <property type="entry name" value="TRIM45/56/19-like"/>
</dbReference>
<name>A0A8S3SR85_MYTED</name>
<organism evidence="6 7">
    <name type="scientific">Mytilus edulis</name>
    <name type="common">Blue mussel</name>
    <dbReference type="NCBI Taxonomy" id="6550"/>
    <lineage>
        <taxon>Eukaryota</taxon>
        <taxon>Metazoa</taxon>
        <taxon>Spiralia</taxon>
        <taxon>Lophotrochozoa</taxon>
        <taxon>Mollusca</taxon>
        <taxon>Bivalvia</taxon>
        <taxon>Autobranchia</taxon>
        <taxon>Pteriomorphia</taxon>
        <taxon>Mytilida</taxon>
        <taxon>Mytiloidea</taxon>
        <taxon>Mytilidae</taxon>
        <taxon>Mytilinae</taxon>
        <taxon>Mytilus</taxon>
    </lineage>
</organism>
<evidence type="ECO:0000256" key="1">
    <source>
        <dbReference type="ARBA" id="ARBA00022737"/>
    </source>
</evidence>
<evidence type="ECO:0000256" key="4">
    <source>
        <dbReference type="SAM" id="Coils"/>
    </source>
</evidence>
<reference evidence="6" key="1">
    <citation type="submission" date="2021-03" db="EMBL/GenBank/DDBJ databases">
        <authorList>
            <person name="Bekaert M."/>
        </authorList>
    </citation>
    <scope>NUCLEOTIDE SEQUENCE</scope>
</reference>
<keyword evidence="2" id="KW-0863">Zinc-finger</keyword>
<dbReference type="InterPro" id="IPR000315">
    <property type="entry name" value="Znf_B-box"/>
</dbReference>
<dbReference type="Gene3D" id="3.30.160.60">
    <property type="entry name" value="Classic Zinc Finger"/>
    <property type="match status" value="1"/>
</dbReference>
<evidence type="ECO:0000313" key="6">
    <source>
        <dbReference type="EMBL" id="CAG2224085.1"/>
    </source>
</evidence>
<keyword evidence="1" id="KW-0677">Repeat</keyword>
<dbReference type="InterPro" id="IPR011042">
    <property type="entry name" value="6-blade_b-propeller_TolB-like"/>
</dbReference>
<gene>
    <name evidence="6" type="ORF">MEDL_37314</name>
</gene>
<dbReference type="PROSITE" id="PS51125">
    <property type="entry name" value="NHL"/>
    <property type="match status" value="1"/>
</dbReference>
<sequence>MATTQQYCDICEHQHICKPSTFWCPECEQAFCDDCNKYHGFSRLSQNHVTVPIQDYLSMPPSISKASNLCVDHNEQYQMVCQAHDELLCLKCIEKHDGCKGIIPISKIIENVKKSSLFQETQQSLNDINRNIEMLQNELKKQQGSIKQQEETILSQISDTRNKINDHLDKLEEKIRNEVSEITAKLNNEMKQTLQILENKNGNNNSTWQQLKDLDRYATDIQTYLGLRNISSEAATTESYLQMIIGDHSLEEIILFFKMDDKISNITNNIKTFGSVKVQKTPCQISLVRHKNKQAQLVETKKKTIADIKLKLTKTTQTGILEIKGIVVLPNGNNLLSDDIEGSIAVFSTNWKRLRKITVKPASLFDVTYIDDKTIATTSNVWTGIGVNIIDIETEKITKHIPINSYCYGIIHHNGSLYVCAASIGILKLNPQDGSKTTIIKSVSSSWSYIEIFENKIYYTRDESRSVTCYDMQGKHIWTFNYGNTLERPRGLAVDNSGNVYVACTTPHRVVVISPDGQQSRELLSLNDGLVNPSAIHFDRKSNCLLIANKQQTVFTYETIH</sequence>